<keyword evidence="11" id="KW-1185">Reference proteome</keyword>
<dbReference type="WBParaSite" id="SVE_0315800.1">
    <property type="protein sequence ID" value="SVE_0315800.1"/>
    <property type="gene ID" value="SVE_0315800"/>
</dbReference>
<sequence>MATKVAAPPTTGQTNNTNGSKTFKDKEKPESVLSSNIIAAKAVSQAIRTSLGPCGMDKMISGSNGEVTITNDGATILDLMSVVHPTAKMLVDLAKAQDIEAGDGTTTVTVTAGALLDAAEKLLAMGIHPTVISDSFQTAAKEAQKILEDMAIPLDFNDNDKLVKLAKTSLNSKVVSNYSDVLAPMAVSAVKKIVDPQADDNCDISMIKIIKKLGETVEESELIDGAIIDQKSMGHGGPTVIEKAKVGIIQFQISPPKTNIENSVAIDDYAKMDRVFKEERSYILNLCNTIKKAGCNVLLIQKSILRDAISDQALHFFAKMKIMVIKDIERNDIRFYSDILGAIPVASPENFNASKLGSAERVEQISTSPSEKIVKVTGIQHSSNAVSILLRGSNKLVLDEADRSMHDALCVIRCLVKKKALLPGGGAPEMEVAVQLRKLAQTRVGAEHYCWKAFADALELIPYTLAENAGLSPIVTVTELRNQHALGNRNFGVNVRKGYVTDILEENVVQPLLVTLNAIKQAAECVRSILKIDDIVMTIR</sequence>
<dbReference type="FunFam" id="3.50.7.10:FF:000010">
    <property type="entry name" value="T-complex protein 1 subunit delta"/>
    <property type="match status" value="1"/>
</dbReference>
<dbReference type="AlphaFoldDB" id="A0A0K0F2X8"/>
<reference evidence="11" key="1">
    <citation type="submission" date="2014-07" db="EMBL/GenBank/DDBJ databases">
        <authorList>
            <person name="Martin A.A"/>
            <person name="De Silva N."/>
        </authorList>
    </citation>
    <scope>NUCLEOTIDE SEQUENCE</scope>
</reference>
<dbReference type="NCBIfam" id="TIGR02342">
    <property type="entry name" value="chap_CCT_delta"/>
    <property type="match status" value="1"/>
</dbReference>
<dbReference type="CDD" id="cd03338">
    <property type="entry name" value="TCP1_delta"/>
    <property type="match status" value="1"/>
</dbReference>
<dbReference type="PRINTS" id="PR00304">
    <property type="entry name" value="TCOMPLEXTCP1"/>
</dbReference>
<keyword evidence="4" id="KW-0963">Cytoplasm</keyword>
<keyword evidence="7 8" id="KW-0143">Chaperone</keyword>
<reference evidence="12" key="2">
    <citation type="submission" date="2015-08" db="UniProtKB">
        <authorList>
            <consortium name="WormBaseParasite"/>
        </authorList>
    </citation>
    <scope>IDENTIFICATION</scope>
</reference>
<dbReference type="SUPFAM" id="SSF52029">
    <property type="entry name" value="GroEL apical domain-like"/>
    <property type="match status" value="1"/>
</dbReference>
<evidence type="ECO:0000313" key="12">
    <source>
        <dbReference type="WBParaSite" id="SVE_0315800.1"/>
    </source>
</evidence>
<dbReference type="SUPFAM" id="SSF48592">
    <property type="entry name" value="GroEL equatorial domain-like"/>
    <property type="match status" value="1"/>
</dbReference>
<comment type="subcellular location">
    <subcellularLocation>
        <location evidence="1">Cytoplasm</location>
    </subcellularLocation>
</comment>
<evidence type="ECO:0000256" key="6">
    <source>
        <dbReference type="ARBA" id="ARBA00022840"/>
    </source>
</evidence>
<evidence type="ECO:0000313" key="11">
    <source>
        <dbReference type="Proteomes" id="UP000035680"/>
    </source>
</evidence>
<accession>A0A0K0F2X8</accession>
<proteinExistence type="inferred from homology"/>
<evidence type="ECO:0000256" key="10">
    <source>
        <dbReference type="SAM" id="MobiDB-lite"/>
    </source>
</evidence>
<dbReference type="GO" id="GO:0140662">
    <property type="term" value="F:ATP-dependent protein folding chaperone"/>
    <property type="evidence" value="ECO:0007669"/>
    <property type="project" value="InterPro"/>
</dbReference>
<dbReference type="PANTHER" id="PTHR11353">
    <property type="entry name" value="CHAPERONIN"/>
    <property type="match status" value="1"/>
</dbReference>
<evidence type="ECO:0000256" key="2">
    <source>
        <dbReference type="ARBA" id="ARBA00008020"/>
    </source>
</evidence>
<keyword evidence="6 8" id="KW-0067">ATP-binding</keyword>
<evidence type="ECO:0000256" key="7">
    <source>
        <dbReference type="ARBA" id="ARBA00023186"/>
    </source>
</evidence>
<dbReference type="NCBIfam" id="NF041083">
    <property type="entry name" value="thermosome_beta"/>
    <property type="match status" value="1"/>
</dbReference>
<evidence type="ECO:0000256" key="4">
    <source>
        <dbReference type="ARBA" id="ARBA00022490"/>
    </source>
</evidence>
<dbReference type="GO" id="GO:0005524">
    <property type="term" value="F:ATP binding"/>
    <property type="evidence" value="ECO:0007669"/>
    <property type="project" value="UniProtKB-KW"/>
</dbReference>
<dbReference type="NCBIfam" id="NF041082">
    <property type="entry name" value="thermosome_alpha"/>
    <property type="match status" value="1"/>
</dbReference>
<organism evidence="11 12">
    <name type="scientific">Strongyloides venezuelensis</name>
    <name type="common">Threadworm</name>
    <dbReference type="NCBI Taxonomy" id="75913"/>
    <lineage>
        <taxon>Eukaryota</taxon>
        <taxon>Metazoa</taxon>
        <taxon>Ecdysozoa</taxon>
        <taxon>Nematoda</taxon>
        <taxon>Chromadorea</taxon>
        <taxon>Rhabditida</taxon>
        <taxon>Tylenchina</taxon>
        <taxon>Panagrolaimomorpha</taxon>
        <taxon>Strongyloidoidea</taxon>
        <taxon>Strongyloididae</taxon>
        <taxon>Strongyloides</taxon>
    </lineage>
</organism>
<dbReference type="InterPro" id="IPR027410">
    <property type="entry name" value="TCP-1-like_intermed_sf"/>
</dbReference>
<dbReference type="STRING" id="75913.A0A0K0F2X8"/>
<dbReference type="PROSITE" id="PS00750">
    <property type="entry name" value="TCP1_1"/>
    <property type="match status" value="1"/>
</dbReference>
<dbReference type="InterPro" id="IPR027409">
    <property type="entry name" value="GroEL-like_apical_dom_sf"/>
</dbReference>
<dbReference type="Pfam" id="PF00118">
    <property type="entry name" value="Cpn60_TCP1"/>
    <property type="match status" value="1"/>
</dbReference>
<dbReference type="GO" id="GO:0005737">
    <property type="term" value="C:cytoplasm"/>
    <property type="evidence" value="ECO:0007669"/>
    <property type="project" value="UniProtKB-SubCell"/>
</dbReference>
<evidence type="ECO:0000256" key="8">
    <source>
        <dbReference type="RuleBase" id="RU004187"/>
    </source>
</evidence>
<dbReference type="Gene3D" id="3.30.260.10">
    <property type="entry name" value="TCP-1-like chaperonin intermediate domain"/>
    <property type="match status" value="1"/>
</dbReference>
<dbReference type="PROSITE" id="PS00751">
    <property type="entry name" value="TCP1_2"/>
    <property type="match status" value="1"/>
</dbReference>
<dbReference type="SUPFAM" id="SSF54849">
    <property type="entry name" value="GroEL-intermediate domain like"/>
    <property type="match status" value="1"/>
</dbReference>
<dbReference type="InterPro" id="IPR002194">
    <property type="entry name" value="Chaperonin_TCP-1_CS"/>
</dbReference>
<comment type="similarity">
    <text evidence="2 8">Belongs to the TCP-1 chaperonin family.</text>
</comment>
<dbReference type="InterPro" id="IPR012717">
    <property type="entry name" value="Chap_CCT_delta"/>
</dbReference>
<evidence type="ECO:0000256" key="5">
    <source>
        <dbReference type="ARBA" id="ARBA00022741"/>
    </source>
</evidence>
<dbReference type="InterPro" id="IPR054827">
    <property type="entry name" value="thermosome_alpha"/>
</dbReference>
<dbReference type="Gene3D" id="3.50.7.10">
    <property type="entry name" value="GroEL"/>
    <property type="match status" value="1"/>
</dbReference>
<dbReference type="InterPro" id="IPR002423">
    <property type="entry name" value="Cpn60/GroEL/TCP-1"/>
</dbReference>
<dbReference type="GO" id="GO:0016887">
    <property type="term" value="F:ATP hydrolysis activity"/>
    <property type="evidence" value="ECO:0007669"/>
    <property type="project" value="InterPro"/>
</dbReference>
<dbReference type="InterPro" id="IPR027413">
    <property type="entry name" value="GROEL-like_equatorial_sf"/>
</dbReference>
<dbReference type="InterPro" id="IPR017998">
    <property type="entry name" value="Chaperone_TCP-1"/>
</dbReference>
<name>A0A0K0F2X8_STRVS</name>
<evidence type="ECO:0000256" key="1">
    <source>
        <dbReference type="ARBA" id="ARBA00004496"/>
    </source>
</evidence>
<feature type="compositionally biased region" description="Low complexity" evidence="10">
    <location>
        <begin position="10"/>
        <end position="19"/>
    </location>
</feature>
<evidence type="ECO:0000256" key="9">
    <source>
        <dbReference type="RuleBase" id="RU004192"/>
    </source>
</evidence>
<dbReference type="Gene3D" id="1.10.560.10">
    <property type="entry name" value="GroEL-like equatorial domain"/>
    <property type="match status" value="1"/>
</dbReference>
<keyword evidence="5 8" id="KW-0547">Nucleotide-binding</keyword>
<feature type="region of interest" description="Disordered" evidence="10">
    <location>
        <begin position="1"/>
        <end position="28"/>
    </location>
</feature>
<evidence type="ECO:0000256" key="3">
    <source>
        <dbReference type="ARBA" id="ARBA00016107"/>
    </source>
</evidence>
<dbReference type="InterPro" id="IPR053374">
    <property type="entry name" value="TCP-1_chaperonin"/>
</dbReference>
<dbReference type="PROSITE" id="PS00995">
    <property type="entry name" value="TCP1_3"/>
    <property type="match status" value="1"/>
</dbReference>
<dbReference type="Proteomes" id="UP000035680">
    <property type="component" value="Unassembled WGS sequence"/>
</dbReference>
<protein>
    <recommendedName>
        <fullName evidence="3 9">T-complex protein 1 subunit delta</fullName>
    </recommendedName>
</protein>
<dbReference type="GO" id="GO:0051082">
    <property type="term" value="F:unfolded protein binding"/>
    <property type="evidence" value="ECO:0007669"/>
    <property type="project" value="InterPro"/>
</dbReference>